<evidence type="ECO:0000313" key="6">
    <source>
        <dbReference type="Proteomes" id="UP000887540"/>
    </source>
</evidence>
<sequence>MKHSPPDSLYFEELKPSRRHWLVTDFVLAIEVAKALPVYEQIETKDRLLLLEFVGLINAILLQTYYSYEQNSDTIKAPDGFMPIKTGPKDRPKNKLEIEIFCRSVETLRRVGINRTEYVLLQAIIYCYFAIDGLSDQARSILQKEQEKYTLTLLRYMQNQQLLLMQKNVRKILVRKIRAVIPYGCVNVRKILCGRSMRNFFSAVH</sequence>
<reference evidence="7" key="1">
    <citation type="submission" date="2022-11" db="UniProtKB">
        <authorList>
            <consortium name="WormBaseParasite"/>
        </authorList>
    </citation>
    <scope>IDENTIFICATION</scope>
</reference>
<dbReference type="SUPFAM" id="SSF48508">
    <property type="entry name" value="Nuclear receptor ligand-binding domain"/>
    <property type="match status" value="1"/>
</dbReference>
<evidence type="ECO:0000313" key="7">
    <source>
        <dbReference type="WBParaSite" id="ACRNAN_scaffold19991.g26318.t1"/>
    </source>
</evidence>
<dbReference type="WBParaSite" id="ACRNAN_scaffold19991.g26318.t1">
    <property type="protein sequence ID" value="ACRNAN_scaffold19991.g26318.t1"/>
    <property type="gene ID" value="ACRNAN_scaffold19991.g26318"/>
</dbReference>
<dbReference type="PANTHER" id="PTHR45886:SF18">
    <property type="entry name" value="NR LBD DOMAIN-CONTAINING PROTEIN-RELATED"/>
    <property type="match status" value="1"/>
</dbReference>
<organism evidence="6 7">
    <name type="scientific">Acrobeloides nanus</name>
    <dbReference type="NCBI Taxonomy" id="290746"/>
    <lineage>
        <taxon>Eukaryota</taxon>
        <taxon>Metazoa</taxon>
        <taxon>Ecdysozoa</taxon>
        <taxon>Nematoda</taxon>
        <taxon>Chromadorea</taxon>
        <taxon>Rhabditida</taxon>
        <taxon>Tylenchina</taxon>
        <taxon>Cephalobomorpha</taxon>
        <taxon>Cephaloboidea</taxon>
        <taxon>Cephalobidae</taxon>
        <taxon>Acrobeloides</taxon>
    </lineage>
</organism>
<protein>
    <submittedName>
        <fullName evidence="7">NR LBD domain-containing protein</fullName>
    </submittedName>
</protein>
<proteinExistence type="inferred from homology"/>
<evidence type="ECO:0000256" key="4">
    <source>
        <dbReference type="ARBA" id="ARBA00023170"/>
    </source>
</evidence>
<dbReference type="Gene3D" id="1.10.565.10">
    <property type="entry name" value="Retinoid X Receptor"/>
    <property type="match status" value="1"/>
</dbReference>
<dbReference type="Pfam" id="PF00104">
    <property type="entry name" value="Hormone_recep"/>
    <property type="match status" value="1"/>
</dbReference>
<dbReference type="AlphaFoldDB" id="A0A914D971"/>
<dbReference type="SMART" id="SM00430">
    <property type="entry name" value="HOLI"/>
    <property type="match status" value="1"/>
</dbReference>
<evidence type="ECO:0000256" key="2">
    <source>
        <dbReference type="ARBA" id="ARBA00023015"/>
    </source>
</evidence>
<dbReference type="InterPro" id="IPR000536">
    <property type="entry name" value="Nucl_hrmn_rcpt_lig-bd"/>
</dbReference>
<evidence type="ECO:0000259" key="5">
    <source>
        <dbReference type="PROSITE" id="PS51843"/>
    </source>
</evidence>
<keyword evidence="6" id="KW-1185">Reference proteome</keyword>
<keyword evidence="4" id="KW-0675">Receptor</keyword>
<keyword evidence="3" id="KW-0804">Transcription</keyword>
<feature type="domain" description="NR LBD" evidence="5">
    <location>
        <begin position="1"/>
        <end position="205"/>
    </location>
</feature>
<accession>A0A914D971</accession>
<evidence type="ECO:0000256" key="1">
    <source>
        <dbReference type="ARBA" id="ARBA00005993"/>
    </source>
</evidence>
<dbReference type="PROSITE" id="PS51843">
    <property type="entry name" value="NR_LBD"/>
    <property type="match status" value="1"/>
</dbReference>
<evidence type="ECO:0000256" key="3">
    <source>
        <dbReference type="ARBA" id="ARBA00023163"/>
    </source>
</evidence>
<name>A0A914D971_9BILA</name>
<dbReference type="InterPro" id="IPR035500">
    <property type="entry name" value="NHR-like_dom_sf"/>
</dbReference>
<dbReference type="PANTHER" id="PTHR45886">
    <property type="entry name" value="NUCLEAR HORMONE RECEPTOR FAMILY-RELATED-RELATED"/>
    <property type="match status" value="1"/>
</dbReference>
<dbReference type="Proteomes" id="UP000887540">
    <property type="component" value="Unplaced"/>
</dbReference>
<comment type="similarity">
    <text evidence="1">Belongs to the nuclear hormone receptor family.</text>
</comment>
<keyword evidence="2" id="KW-0805">Transcription regulation</keyword>